<sequence length="97" mass="11072">MSFKSKGGDFVSYKNVVGGKKQLLRRKTGQLKLSSSFVDDGWQDWRLSKKEFSGIASRFGKKQRKGRSLVIANELAGQYEDSFEDVKGVRKFIEFDI</sequence>
<protein>
    <submittedName>
        <fullName evidence="1">Uncharacterized protein</fullName>
    </submittedName>
</protein>
<gene>
    <name evidence="1" type="ORF">GIB67_018177</name>
</gene>
<organism evidence="1 2">
    <name type="scientific">Kingdonia uniflora</name>
    <dbReference type="NCBI Taxonomy" id="39325"/>
    <lineage>
        <taxon>Eukaryota</taxon>
        <taxon>Viridiplantae</taxon>
        <taxon>Streptophyta</taxon>
        <taxon>Embryophyta</taxon>
        <taxon>Tracheophyta</taxon>
        <taxon>Spermatophyta</taxon>
        <taxon>Magnoliopsida</taxon>
        <taxon>Ranunculales</taxon>
        <taxon>Circaeasteraceae</taxon>
        <taxon>Kingdonia</taxon>
    </lineage>
</organism>
<proteinExistence type="predicted"/>
<name>A0A7J7NMA7_9MAGN</name>
<accession>A0A7J7NMA7</accession>
<reference evidence="1 2" key="1">
    <citation type="journal article" date="2020" name="IScience">
        <title>Genome Sequencing of the Endangered Kingdonia uniflora (Circaeasteraceae, Ranunculales) Reveals Potential Mechanisms of Evolutionary Specialization.</title>
        <authorList>
            <person name="Sun Y."/>
            <person name="Deng T."/>
            <person name="Zhang A."/>
            <person name="Moore M.J."/>
            <person name="Landis J.B."/>
            <person name="Lin N."/>
            <person name="Zhang H."/>
            <person name="Zhang X."/>
            <person name="Huang J."/>
            <person name="Zhang X."/>
            <person name="Sun H."/>
            <person name="Wang H."/>
        </authorList>
    </citation>
    <scope>NUCLEOTIDE SEQUENCE [LARGE SCALE GENOMIC DNA]</scope>
    <source>
        <strain evidence="1">TB1705</strain>
        <tissue evidence="1">Leaf</tissue>
    </source>
</reference>
<evidence type="ECO:0000313" key="2">
    <source>
        <dbReference type="Proteomes" id="UP000541444"/>
    </source>
</evidence>
<keyword evidence="2" id="KW-1185">Reference proteome</keyword>
<comment type="caution">
    <text evidence="1">The sequence shown here is derived from an EMBL/GenBank/DDBJ whole genome shotgun (WGS) entry which is preliminary data.</text>
</comment>
<dbReference type="Proteomes" id="UP000541444">
    <property type="component" value="Unassembled WGS sequence"/>
</dbReference>
<dbReference type="AlphaFoldDB" id="A0A7J7NMA7"/>
<evidence type="ECO:0000313" key="1">
    <source>
        <dbReference type="EMBL" id="KAF6168337.1"/>
    </source>
</evidence>
<dbReference type="OrthoDB" id="546456at2759"/>
<dbReference type="EMBL" id="JACGCM010000697">
    <property type="protein sequence ID" value="KAF6168337.1"/>
    <property type="molecule type" value="Genomic_DNA"/>
</dbReference>